<dbReference type="SUPFAM" id="SSF49417">
    <property type="entry name" value="p53-like transcription factors"/>
    <property type="match status" value="1"/>
</dbReference>
<dbReference type="PANTHER" id="PTHR35144">
    <property type="entry name" value="MEIOSIS-SPECIFIC TRANSCRIPTION FACTOR NDT80"/>
    <property type="match status" value="1"/>
</dbReference>
<dbReference type="PROSITE" id="PS51517">
    <property type="entry name" value="NDT80"/>
    <property type="match status" value="1"/>
</dbReference>
<feature type="compositionally biased region" description="Polar residues" evidence="3">
    <location>
        <begin position="490"/>
        <end position="504"/>
    </location>
</feature>
<feature type="domain" description="NDT80" evidence="4">
    <location>
        <begin position="86"/>
        <end position="336"/>
    </location>
</feature>
<dbReference type="InterPro" id="IPR052605">
    <property type="entry name" value="Fungal_trans_regulator"/>
</dbReference>
<dbReference type="GO" id="GO:0003677">
    <property type="term" value="F:DNA binding"/>
    <property type="evidence" value="ECO:0007669"/>
    <property type="project" value="UniProtKB-KW"/>
</dbReference>
<dbReference type="Proteomes" id="UP001174691">
    <property type="component" value="Unassembled WGS sequence"/>
</dbReference>
<feature type="region of interest" description="Disordered" evidence="3">
    <location>
        <begin position="391"/>
        <end position="524"/>
    </location>
</feature>
<feature type="region of interest" description="Disordered" evidence="3">
    <location>
        <begin position="325"/>
        <end position="370"/>
    </location>
</feature>
<dbReference type="FunFam" id="2.60.40.1390:FF:000007">
    <property type="entry name" value="p53-like transcription factor"/>
    <property type="match status" value="1"/>
</dbReference>
<dbReference type="GO" id="GO:0051321">
    <property type="term" value="P:meiotic cell cycle"/>
    <property type="evidence" value="ECO:0007669"/>
    <property type="project" value="TreeGrafter"/>
</dbReference>
<dbReference type="InterPro" id="IPR024061">
    <property type="entry name" value="NDT80_DNA-bd_dom"/>
</dbReference>
<feature type="compositionally biased region" description="Basic and acidic residues" evidence="3">
    <location>
        <begin position="330"/>
        <end position="351"/>
    </location>
</feature>
<dbReference type="InterPro" id="IPR008967">
    <property type="entry name" value="p53-like_TF_DNA-bd_sf"/>
</dbReference>
<evidence type="ECO:0000256" key="3">
    <source>
        <dbReference type="SAM" id="MobiDB-lite"/>
    </source>
</evidence>
<accession>A0AA38VQ65</accession>
<dbReference type="GO" id="GO:0003700">
    <property type="term" value="F:DNA-binding transcription factor activity"/>
    <property type="evidence" value="ECO:0007669"/>
    <property type="project" value="UniProtKB-UniRule"/>
</dbReference>
<dbReference type="EMBL" id="JANBVN010000048">
    <property type="protein sequence ID" value="KAJ9156936.1"/>
    <property type="molecule type" value="Genomic_DNA"/>
</dbReference>
<evidence type="ECO:0000313" key="5">
    <source>
        <dbReference type="EMBL" id="KAJ9156936.1"/>
    </source>
</evidence>
<dbReference type="AlphaFoldDB" id="A0AA38VQ65"/>
<evidence type="ECO:0000256" key="1">
    <source>
        <dbReference type="ARBA" id="ARBA00023125"/>
    </source>
</evidence>
<name>A0AA38VQ65_9PEZI</name>
<protein>
    <submittedName>
        <fullName evidence="5">P53-like transcription factor</fullName>
    </submittedName>
</protein>
<feature type="compositionally biased region" description="Low complexity" evidence="3">
    <location>
        <begin position="428"/>
        <end position="449"/>
    </location>
</feature>
<feature type="compositionally biased region" description="Polar residues" evidence="3">
    <location>
        <begin position="1"/>
        <end position="14"/>
    </location>
</feature>
<keyword evidence="1 2" id="KW-0238">DNA-binding</keyword>
<proteinExistence type="predicted"/>
<feature type="DNA-binding region" description="NDT80" evidence="2">
    <location>
        <begin position="86"/>
        <end position="336"/>
    </location>
</feature>
<dbReference type="GO" id="GO:0000228">
    <property type="term" value="C:nuclear chromosome"/>
    <property type="evidence" value="ECO:0007669"/>
    <property type="project" value="TreeGrafter"/>
</dbReference>
<dbReference type="Pfam" id="PF05224">
    <property type="entry name" value="NDT80_PhoG"/>
    <property type="match status" value="1"/>
</dbReference>
<evidence type="ECO:0000259" key="4">
    <source>
        <dbReference type="PROSITE" id="PS51517"/>
    </source>
</evidence>
<dbReference type="PANTHER" id="PTHR35144:SF1">
    <property type="entry name" value="PROTEIN PACG"/>
    <property type="match status" value="1"/>
</dbReference>
<keyword evidence="6" id="KW-1185">Reference proteome</keyword>
<dbReference type="InterPro" id="IPR037141">
    <property type="entry name" value="NDT80_DNA-bd_dom_sf"/>
</dbReference>
<evidence type="ECO:0000313" key="6">
    <source>
        <dbReference type="Proteomes" id="UP001174691"/>
    </source>
</evidence>
<comment type="caution">
    <text evidence="5">The sequence shown here is derived from an EMBL/GenBank/DDBJ whole genome shotgun (WGS) entry which is preliminary data.</text>
</comment>
<evidence type="ECO:0000256" key="2">
    <source>
        <dbReference type="PROSITE-ProRule" id="PRU00850"/>
    </source>
</evidence>
<feature type="region of interest" description="Disordered" evidence="3">
    <location>
        <begin position="1"/>
        <end position="27"/>
    </location>
</feature>
<reference evidence="5" key="1">
    <citation type="submission" date="2022-07" db="EMBL/GenBank/DDBJ databases">
        <title>Fungi with potential for degradation of polypropylene.</title>
        <authorList>
            <person name="Gostincar C."/>
        </authorList>
    </citation>
    <scope>NUCLEOTIDE SEQUENCE</scope>
    <source>
        <strain evidence="5">EXF-13287</strain>
    </source>
</reference>
<organism evidence="5 6">
    <name type="scientific">Coniochaeta hoffmannii</name>
    <dbReference type="NCBI Taxonomy" id="91930"/>
    <lineage>
        <taxon>Eukaryota</taxon>
        <taxon>Fungi</taxon>
        <taxon>Dikarya</taxon>
        <taxon>Ascomycota</taxon>
        <taxon>Pezizomycotina</taxon>
        <taxon>Sordariomycetes</taxon>
        <taxon>Sordariomycetidae</taxon>
        <taxon>Coniochaetales</taxon>
        <taxon>Coniochaetaceae</taxon>
        <taxon>Coniochaeta</taxon>
    </lineage>
</organism>
<gene>
    <name evidence="5" type="ORF">NKR19_g4044</name>
</gene>
<dbReference type="Gene3D" id="2.60.40.1390">
    <property type="entry name" value="NDT80 DNA-binding domain"/>
    <property type="match status" value="1"/>
</dbReference>
<dbReference type="GO" id="GO:0045944">
    <property type="term" value="P:positive regulation of transcription by RNA polymerase II"/>
    <property type="evidence" value="ECO:0007669"/>
    <property type="project" value="TreeGrafter"/>
</dbReference>
<sequence length="579" mass="62365">MSTFNSMPTLSSGGHSRPDALGLSHNGQPLHMDFDQDLNFDESLLDSVSHNLPPLPFTPGYDFDTFSTTFEDPFSSYPTRHYDAVAPDAEAYNGDESSPQELDNKLLGFSPPIIKAGIVPDESAAGGAGGAEYTEPGGVGMSAELYGMFFVAEDVFGGDNNPARPLELTCYRRNLWQCSGQITLPKYGVSAVVTEQGRRTPVFDLAASITAIESIEGKSTEIISIPWKSSAANPGAGGTTSEEAKVASAPPQVPLDLGSGQELDGNMVSVPVSWKRLQFKHATANNGRRKGLQQHYVVQINLLGKTKSGDFLKIAEIQSGPVIVRGRSPRNFDSRKDVPLTGDKKLERRSTDASMGSTPGPVPHNGKPQDLAQNMQRYHSLGNIQQSTDWLSSQVPFSQPPPTPSLQQHPSKKPALSSPNHTRPPVPSWSSDASISSLSRQQQQQQQQQPPSTPSLGKPMQTLPINLSLSEDERSPNHRSGSGGGGCGSDQSLTSPHLNKTIAASSGGGFGQMATGGANPDQSPLETADMLYEYFPLSLDDWMPPVDAIYRPHVVHHTVVPPEVKAQQTRTKTKRYFTD</sequence>